<dbReference type="CDD" id="cd06257">
    <property type="entry name" value="DnaJ"/>
    <property type="match status" value="1"/>
</dbReference>
<dbReference type="PROSITE" id="PS50076">
    <property type="entry name" value="DNAJ_2"/>
    <property type="match status" value="1"/>
</dbReference>
<dbReference type="Pfam" id="PF00226">
    <property type="entry name" value="DnaJ"/>
    <property type="match status" value="1"/>
</dbReference>
<feature type="domain" description="J" evidence="2">
    <location>
        <begin position="9"/>
        <end position="82"/>
    </location>
</feature>
<dbReference type="EMBL" id="CAUJNA010001663">
    <property type="protein sequence ID" value="CAJ1388275.1"/>
    <property type="molecule type" value="Genomic_DNA"/>
</dbReference>
<dbReference type="InterPro" id="IPR001623">
    <property type="entry name" value="DnaJ_domain"/>
</dbReference>
<dbReference type="Proteomes" id="UP001178507">
    <property type="component" value="Unassembled WGS sequence"/>
</dbReference>
<sequence length="258" mass="28114">MLFSAFLSSLGAVLGREIKHAVPSDGVAGLRRRAIRQAYANCCREHHPDLNGGRESLEWMMIQRAYRILTDPEERVYYDSARIARNALSVTEGVAAFAWAAAQQMGAVVSDAAEAAQAAAQRLGGFGRFLQAESQAGAVCCLGCCLGRRPGLKEVQSSSGSPPSWTRRGQRAWKTPKRIGRRSVRGSGKAWRSCAKLGSGWRISRKEAAWTASESFLWRWCPLTSEQKGPEVGTFGLKVFGSLAHFTSADWLSFGTAD</sequence>
<dbReference type="InterPro" id="IPR036869">
    <property type="entry name" value="J_dom_sf"/>
</dbReference>
<gene>
    <name evidence="3" type="ORF">EVOR1521_LOCUS14182</name>
</gene>
<keyword evidence="4" id="KW-1185">Reference proteome</keyword>
<evidence type="ECO:0000313" key="4">
    <source>
        <dbReference type="Proteomes" id="UP001178507"/>
    </source>
</evidence>
<proteinExistence type="predicted"/>
<keyword evidence="1" id="KW-0732">Signal</keyword>
<evidence type="ECO:0000313" key="3">
    <source>
        <dbReference type="EMBL" id="CAJ1388275.1"/>
    </source>
</evidence>
<feature type="chain" id="PRO_5041367730" description="J domain-containing protein" evidence="1">
    <location>
        <begin position="16"/>
        <end position="258"/>
    </location>
</feature>
<accession>A0AA36MYK4</accession>
<feature type="signal peptide" evidence="1">
    <location>
        <begin position="1"/>
        <end position="15"/>
    </location>
</feature>
<dbReference type="Gene3D" id="1.10.287.110">
    <property type="entry name" value="DnaJ domain"/>
    <property type="match status" value="1"/>
</dbReference>
<organism evidence="3 4">
    <name type="scientific">Effrenium voratum</name>
    <dbReference type="NCBI Taxonomy" id="2562239"/>
    <lineage>
        <taxon>Eukaryota</taxon>
        <taxon>Sar</taxon>
        <taxon>Alveolata</taxon>
        <taxon>Dinophyceae</taxon>
        <taxon>Suessiales</taxon>
        <taxon>Symbiodiniaceae</taxon>
        <taxon>Effrenium</taxon>
    </lineage>
</organism>
<reference evidence="3" key="1">
    <citation type="submission" date="2023-08" db="EMBL/GenBank/DDBJ databases">
        <authorList>
            <person name="Chen Y."/>
            <person name="Shah S."/>
            <person name="Dougan E. K."/>
            <person name="Thang M."/>
            <person name="Chan C."/>
        </authorList>
    </citation>
    <scope>NUCLEOTIDE SEQUENCE</scope>
</reference>
<dbReference type="AlphaFoldDB" id="A0AA36MYK4"/>
<protein>
    <recommendedName>
        <fullName evidence="2">J domain-containing protein</fullName>
    </recommendedName>
</protein>
<dbReference type="SUPFAM" id="SSF46565">
    <property type="entry name" value="Chaperone J-domain"/>
    <property type="match status" value="1"/>
</dbReference>
<evidence type="ECO:0000256" key="1">
    <source>
        <dbReference type="SAM" id="SignalP"/>
    </source>
</evidence>
<comment type="caution">
    <text evidence="3">The sequence shown here is derived from an EMBL/GenBank/DDBJ whole genome shotgun (WGS) entry which is preliminary data.</text>
</comment>
<evidence type="ECO:0000259" key="2">
    <source>
        <dbReference type="PROSITE" id="PS50076"/>
    </source>
</evidence>
<name>A0AA36MYK4_9DINO</name>